<dbReference type="AlphaFoldDB" id="A0A5M6CTP9"/>
<protein>
    <submittedName>
        <fullName evidence="1">ISKra4 family transposase</fullName>
    </submittedName>
</protein>
<reference evidence="1 2" key="1">
    <citation type="submission" date="2019-09" db="EMBL/GenBank/DDBJ databases">
        <title>Genome sequence and assembly of Adhaeribacter sp.</title>
        <authorList>
            <person name="Chhetri G."/>
        </authorList>
    </citation>
    <scope>NUCLEOTIDE SEQUENCE [LARGE SCALE GENOMIC DNA]</scope>
    <source>
        <strain evidence="1 2">DK36</strain>
    </source>
</reference>
<proteinExistence type="predicted"/>
<organism evidence="1 2">
    <name type="scientific">Adhaeribacter rhizoryzae</name>
    <dbReference type="NCBI Taxonomy" id="2607907"/>
    <lineage>
        <taxon>Bacteria</taxon>
        <taxon>Pseudomonadati</taxon>
        <taxon>Bacteroidota</taxon>
        <taxon>Cytophagia</taxon>
        <taxon>Cytophagales</taxon>
        <taxon>Hymenobacteraceae</taxon>
        <taxon>Adhaeribacter</taxon>
    </lineage>
</organism>
<dbReference type="Proteomes" id="UP000323426">
    <property type="component" value="Unassembled WGS sequence"/>
</dbReference>
<dbReference type="EMBL" id="VWSF01000042">
    <property type="protein sequence ID" value="KAA5538678.1"/>
    <property type="molecule type" value="Genomic_DNA"/>
</dbReference>
<dbReference type="NCBIfam" id="NF033572">
    <property type="entry name" value="transpos_ISKra4"/>
    <property type="match status" value="1"/>
</dbReference>
<gene>
    <name evidence="1" type="ORF">F0145_25725</name>
</gene>
<keyword evidence="2" id="KW-1185">Reference proteome</keyword>
<accession>A0A5M6CTP9</accession>
<evidence type="ECO:0000313" key="2">
    <source>
        <dbReference type="Proteomes" id="UP000323426"/>
    </source>
</evidence>
<name>A0A5M6CTP9_9BACT</name>
<evidence type="ECO:0000313" key="1">
    <source>
        <dbReference type="EMBL" id="KAA5538678.1"/>
    </source>
</evidence>
<comment type="caution">
    <text evidence="1">The sequence shown here is derived from an EMBL/GenBank/DDBJ whole genome shotgun (WGS) entry which is preliminary data.</text>
</comment>
<sequence length="464" mass="53932">MKFKLQLVCEPGENETVSTDEIFTFDKSFDTFESIGMSLCESKQLLKNLQQSIVEKQLGAFIKSKGLQKFRKKGNYTVQLKTLFGNISFESPRYYGEDKKTFSPLNELLPNHTTPELLFLETKWACLIPFEKTAKLLKEVLPVAETINATTIQNHLYDLALAQEQEVGEEQWMYDCGSINQRQALPRPERTMVVGIDGGYVRDWKDKNSLFEVIAGKSIPAEKPAKCFAFVGSYDLKSKRRFYNHLVSQGMQPHQQLEFFSDGADNLRNLQTYLNAESTHILDWFHITMKLTVLHQCALGLIKVDEKRGKSIQHLLTRIKWNLWHGNAVRAMEHCDDLDFYLTDHLEDTAQKKKYDKIKPFQTYVTDFDKYITNNQNFIVNYAERYNYGEVISTGFVESTVNYVIAKRFSKKQSMQWTKKGAHLLLQVRTKVLNNEWEDIFRKMYPDFRPITLVKDPDIIQEAA</sequence>
<dbReference type="RefSeq" id="WP_150093523.1">
    <property type="nucleotide sequence ID" value="NZ_VWSF01000042.1"/>
</dbReference>